<dbReference type="InterPro" id="IPR036388">
    <property type="entry name" value="WH-like_DNA-bd_sf"/>
</dbReference>
<organism evidence="4 5">
    <name type="scientific">Cloacibacillus evryensis</name>
    <dbReference type="NCBI Taxonomy" id="508460"/>
    <lineage>
        <taxon>Bacteria</taxon>
        <taxon>Thermotogati</taxon>
        <taxon>Synergistota</taxon>
        <taxon>Synergistia</taxon>
        <taxon>Synergistales</taxon>
        <taxon>Synergistaceae</taxon>
        <taxon>Cloacibacillus</taxon>
    </lineage>
</organism>
<dbReference type="EMBL" id="JANFYT010000001">
    <property type="protein sequence ID" value="MCQ4812921.1"/>
    <property type="molecule type" value="Genomic_DNA"/>
</dbReference>
<dbReference type="SUPFAM" id="SSF48452">
    <property type="entry name" value="TPR-like"/>
    <property type="match status" value="2"/>
</dbReference>
<protein>
    <submittedName>
        <fullName evidence="4">AAA family ATPase</fullName>
    </submittedName>
</protein>
<proteinExistence type="predicted"/>
<dbReference type="Gene3D" id="1.25.40.10">
    <property type="entry name" value="Tetratricopeptide repeat domain"/>
    <property type="match status" value="2"/>
</dbReference>
<comment type="caution">
    <text evidence="4">The sequence shown here is derived from an EMBL/GenBank/DDBJ whole genome shotgun (WGS) entry which is preliminary data.</text>
</comment>
<dbReference type="PANTHER" id="PTHR16305:SF28">
    <property type="entry name" value="GUANYLATE CYCLASE DOMAIN-CONTAINING PROTEIN"/>
    <property type="match status" value="1"/>
</dbReference>
<evidence type="ECO:0000256" key="1">
    <source>
        <dbReference type="ARBA" id="ARBA00022741"/>
    </source>
</evidence>
<sequence>MGTKVVRIKLMGAPEIAIDGTPVRLPFRQADALIYYLAVTGSAAKTKLCDLLWGSKCTDEKAKSNLRNTVYVIRKAFGGDFIDEPARQTMALNPLRQIESDLQSYMEGEAPDWEDFLGGFYLKDNEEFSEWTEATARQVKESYCRRLRERIAAAYDARDFTLCRSLCDSLTGADKYDEYACRRRMMMLKSEGKEAQAQKIYEELRKLLRDDLAQEPEAETTRLAREIKSRPARAARPDLGIETRRAAAGAGFFYGREAELANISRTLRLFMGNAPAASIVVKGEMGIGKSALMEEALRRTAAGDAALISARCYQAEESFLLKPWYDIFEQLLSSLSNDVSEEARTLRKAVTSLFPSADSVVAPADELFSAWGEYFLVRALVKYCAGSRLILKIDDIQWADPASLALIRNIVTMDKNRAILFVMGCRNDAPAATERLTSGLKLAGLLEEYDLERFTPEQTADFAKKFLPRRGFDAAFGSSLFRETEGNPLFITETLNNISFSGSLAGFTPKLGDVIRQRILGVEGEPRKALDLVSMMPDGAAFETLARISGKEPAGLVDDLEQLIERKLIREEAASGGVIFRFSHQKIREYTYENIPLVRRRLLHEKIALYFESTLAAQPHGAFVFPKLIYHFEKSRLLKKYLEYVIKNIIGYLNITQEYFPTGGDAAQPLILSGENGVSVLDMNNIESYFQSVERKITEDPAPFRDEEGQALLSEFYVLQARHYTHNLGYARARECIAKIREINGSCATAAQRGYILKANYHLSSICMDRMEIALLLRTADESARLAEIDGDRNWKAAWLRISGMSRAFAGNYGEAVRLLEEAAALFSSFGDTAAYRYSLCACYAWLGEAKRNQFDFTEAERWHERAVGLCREAEARGGAALIYTLYAQSLADSVLSGHECDEAKLRRVLKRARAFFDKFHLRWYRGVACAYSALAACKAGSYEEAADCLAEARAAAELLDSDYERCVADRVSAQIKAILAQNGEGAETLAALVNEDIEFYKERALRVTERLSLPIEKACLEGL</sequence>
<dbReference type="SMART" id="SM01043">
    <property type="entry name" value="BTAD"/>
    <property type="match status" value="1"/>
</dbReference>
<keyword evidence="1" id="KW-0547">Nucleotide-binding</keyword>
<dbReference type="RefSeq" id="WP_256181134.1">
    <property type="nucleotide sequence ID" value="NZ_DBEWVB010000262.1"/>
</dbReference>
<dbReference type="InterPro" id="IPR005158">
    <property type="entry name" value="BTAD"/>
</dbReference>
<dbReference type="InterPro" id="IPR011990">
    <property type="entry name" value="TPR-like_helical_dom_sf"/>
</dbReference>
<feature type="domain" description="Bacterial transcriptional activator" evidence="3">
    <location>
        <begin position="100"/>
        <end position="228"/>
    </location>
</feature>
<dbReference type="AlphaFoldDB" id="A0AAW5JX25"/>
<evidence type="ECO:0000313" key="4">
    <source>
        <dbReference type="EMBL" id="MCQ4812921.1"/>
    </source>
</evidence>
<dbReference type="Gene3D" id="1.10.10.10">
    <property type="entry name" value="Winged helix-like DNA-binding domain superfamily/Winged helix DNA-binding domain"/>
    <property type="match status" value="1"/>
</dbReference>
<gene>
    <name evidence="4" type="ORF">NE630_00625</name>
</gene>
<keyword evidence="5" id="KW-1185">Reference proteome</keyword>
<accession>A0AAW5JX25</accession>
<dbReference type="InterPro" id="IPR027417">
    <property type="entry name" value="P-loop_NTPase"/>
</dbReference>
<dbReference type="PANTHER" id="PTHR16305">
    <property type="entry name" value="TESTICULAR SOLUBLE ADENYLYL CYCLASE"/>
    <property type="match status" value="1"/>
</dbReference>
<evidence type="ECO:0000259" key="3">
    <source>
        <dbReference type="SMART" id="SM01043"/>
    </source>
</evidence>
<evidence type="ECO:0000256" key="2">
    <source>
        <dbReference type="ARBA" id="ARBA00022840"/>
    </source>
</evidence>
<dbReference type="SUPFAM" id="SSF52540">
    <property type="entry name" value="P-loop containing nucleoside triphosphate hydrolases"/>
    <property type="match status" value="1"/>
</dbReference>
<name>A0AAW5JX25_9BACT</name>
<keyword evidence="2" id="KW-0067">ATP-binding</keyword>
<evidence type="ECO:0000313" key="5">
    <source>
        <dbReference type="Proteomes" id="UP001205919"/>
    </source>
</evidence>
<dbReference type="GO" id="GO:0005737">
    <property type="term" value="C:cytoplasm"/>
    <property type="evidence" value="ECO:0007669"/>
    <property type="project" value="TreeGrafter"/>
</dbReference>
<dbReference type="Gene3D" id="3.40.50.300">
    <property type="entry name" value="P-loop containing nucleotide triphosphate hydrolases"/>
    <property type="match status" value="1"/>
</dbReference>
<dbReference type="GO" id="GO:0005524">
    <property type="term" value="F:ATP binding"/>
    <property type="evidence" value="ECO:0007669"/>
    <property type="project" value="UniProtKB-KW"/>
</dbReference>
<dbReference type="InterPro" id="IPR041664">
    <property type="entry name" value="AAA_16"/>
</dbReference>
<dbReference type="Proteomes" id="UP001205919">
    <property type="component" value="Unassembled WGS sequence"/>
</dbReference>
<dbReference type="GO" id="GO:0004016">
    <property type="term" value="F:adenylate cyclase activity"/>
    <property type="evidence" value="ECO:0007669"/>
    <property type="project" value="TreeGrafter"/>
</dbReference>
<dbReference type="Pfam" id="PF03704">
    <property type="entry name" value="BTAD"/>
    <property type="match status" value="1"/>
</dbReference>
<reference evidence="4 5" key="1">
    <citation type="submission" date="2022-06" db="EMBL/GenBank/DDBJ databases">
        <title>Isolation of gut microbiota from human fecal samples.</title>
        <authorList>
            <person name="Pamer E.G."/>
            <person name="Barat B."/>
            <person name="Waligurski E."/>
            <person name="Medina S."/>
            <person name="Paddock L."/>
            <person name="Mostad J."/>
        </authorList>
    </citation>
    <scope>NUCLEOTIDE SEQUENCE [LARGE SCALE GENOMIC DNA]</scope>
    <source>
        <strain evidence="4 5">DFI.9.90</strain>
    </source>
</reference>
<dbReference type="Pfam" id="PF13191">
    <property type="entry name" value="AAA_16"/>
    <property type="match status" value="1"/>
</dbReference>